<reference evidence="3" key="1">
    <citation type="submission" date="2015-06" db="EMBL/GenBank/DDBJ databases">
        <authorList>
            <person name="Liu B."/>
            <person name="Wang J."/>
            <person name="Zhu Y."/>
            <person name="Liu G."/>
            <person name="Chen Q."/>
            <person name="Zheng C."/>
            <person name="Che J."/>
            <person name="Ge C."/>
            <person name="Shi H."/>
            <person name="Pan Z."/>
            <person name="Liu X."/>
        </authorList>
    </citation>
    <scope>NUCLEOTIDE SEQUENCE [LARGE SCALE GENOMIC DNA]</scope>
    <source>
        <strain evidence="3">DSM 16346</strain>
    </source>
</reference>
<dbReference type="PANTHER" id="PTHR36930:SF1">
    <property type="entry name" value="MOSC DOMAIN-CONTAINING PROTEIN"/>
    <property type="match status" value="1"/>
</dbReference>
<dbReference type="InterPro" id="IPR052716">
    <property type="entry name" value="MOSC_domain"/>
</dbReference>
<comment type="caution">
    <text evidence="3">The sequence shown here is derived from an EMBL/GenBank/DDBJ whole genome shotgun (WGS) entry which is preliminary data.</text>
</comment>
<dbReference type="Pfam" id="PF03473">
    <property type="entry name" value="MOSC"/>
    <property type="match status" value="1"/>
</dbReference>
<evidence type="ECO:0000313" key="4">
    <source>
        <dbReference type="Proteomes" id="UP000035996"/>
    </source>
</evidence>
<dbReference type="Proteomes" id="UP000035996">
    <property type="component" value="Unassembled WGS sequence"/>
</dbReference>
<feature type="region of interest" description="Disordered" evidence="1">
    <location>
        <begin position="1"/>
        <end position="20"/>
    </location>
</feature>
<dbReference type="AlphaFoldDB" id="A0A0J6D2I4"/>
<gene>
    <name evidence="3" type="ORF">AB986_10185</name>
</gene>
<feature type="compositionally biased region" description="Basic and acidic residues" evidence="1">
    <location>
        <begin position="1"/>
        <end position="11"/>
    </location>
</feature>
<accession>A0A0J6D2I4</accession>
<dbReference type="Gene3D" id="2.40.33.20">
    <property type="entry name" value="PK beta-barrel domain-like"/>
    <property type="match status" value="1"/>
</dbReference>
<organism evidence="3 4">
    <name type="scientific">Guptibacillus hwajinpoensis</name>
    <dbReference type="NCBI Taxonomy" id="208199"/>
    <lineage>
        <taxon>Bacteria</taxon>
        <taxon>Bacillati</taxon>
        <taxon>Bacillota</taxon>
        <taxon>Bacilli</taxon>
        <taxon>Bacillales</taxon>
        <taxon>Guptibacillaceae</taxon>
        <taxon>Guptibacillus</taxon>
    </lineage>
</organism>
<dbReference type="InterPro" id="IPR005302">
    <property type="entry name" value="MoCF_Sase_C"/>
</dbReference>
<dbReference type="PANTHER" id="PTHR36930">
    <property type="entry name" value="METAL-SULFUR CLUSTER BIOSYNTHESIS PROTEINS YUAD-RELATED"/>
    <property type="match status" value="1"/>
</dbReference>
<dbReference type="GO" id="GO:0030170">
    <property type="term" value="F:pyridoxal phosphate binding"/>
    <property type="evidence" value="ECO:0007669"/>
    <property type="project" value="InterPro"/>
</dbReference>
<dbReference type="RefSeq" id="WP_048310706.1">
    <property type="nucleotide sequence ID" value="NZ_CP119526.1"/>
</dbReference>
<dbReference type="Pfam" id="PF03476">
    <property type="entry name" value="MOSC_N"/>
    <property type="match status" value="1"/>
</dbReference>
<dbReference type="SUPFAM" id="SSF50800">
    <property type="entry name" value="PK beta-barrel domain-like"/>
    <property type="match status" value="1"/>
</dbReference>
<dbReference type="GO" id="GO:0003824">
    <property type="term" value="F:catalytic activity"/>
    <property type="evidence" value="ECO:0007669"/>
    <property type="project" value="InterPro"/>
</dbReference>
<sequence>MEVGRIKEMTRHPVKSMTGEKVQHTKVMPYGLYGDRSHVLLDEKESFLTITQFADLVQYRASFSGSESLDAYPEPHIVTPNGQKYMWSDLEWLKEIESKSLRQLSRKSYHPEHVPIGPIEEEHLLIVTDASLQSLSQSWGQDVDDRRFRPNLEINLFEKTPFVEKEWVGKFLRIGEEVILEVVKPCERCMIITVDPADGTKQPGLLKKLVKEQNNVFGVYARVIQKGEISTGDRVFVTEQ</sequence>
<protein>
    <submittedName>
        <fullName evidence="3">Sulfurase</fullName>
    </submittedName>
</protein>
<dbReference type="PROSITE" id="PS51340">
    <property type="entry name" value="MOSC"/>
    <property type="match status" value="1"/>
</dbReference>
<dbReference type="OrthoDB" id="581532at2"/>
<evidence type="ECO:0000259" key="2">
    <source>
        <dbReference type="PROSITE" id="PS51340"/>
    </source>
</evidence>
<evidence type="ECO:0000256" key="1">
    <source>
        <dbReference type="SAM" id="MobiDB-lite"/>
    </source>
</evidence>
<name>A0A0J6D2I4_9BACL</name>
<keyword evidence="4" id="KW-1185">Reference proteome</keyword>
<dbReference type="InterPro" id="IPR005303">
    <property type="entry name" value="MOCOS_middle"/>
</dbReference>
<dbReference type="EMBL" id="LELK01000001">
    <property type="protein sequence ID" value="KMM39535.1"/>
    <property type="molecule type" value="Genomic_DNA"/>
</dbReference>
<dbReference type="GO" id="GO:0030151">
    <property type="term" value="F:molybdenum ion binding"/>
    <property type="evidence" value="ECO:0007669"/>
    <property type="project" value="InterPro"/>
</dbReference>
<proteinExistence type="predicted"/>
<dbReference type="InterPro" id="IPR011037">
    <property type="entry name" value="Pyrv_Knase-like_insert_dom_sf"/>
</dbReference>
<feature type="domain" description="MOSC" evidence="2">
    <location>
        <begin position="88"/>
        <end position="238"/>
    </location>
</feature>
<dbReference type="STRING" id="157733.AB986_10185"/>
<evidence type="ECO:0000313" key="3">
    <source>
        <dbReference type="EMBL" id="KMM39535.1"/>
    </source>
</evidence>